<evidence type="ECO:0000313" key="8">
    <source>
        <dbReference type="Proteomes" id="UP000596660"/>
    </source>
</evidence>
<evidence type="ECO:0000256" key="1">
    <source>
        <dbReference type="ARBA" id="ARBA00022603"/>
    </source>
</evidence>
<dbReference type="InterPro" id="IPR012967">
    <property type="entry name" value="COMT_dimerisation"/>
</dbReference>
<dbReference type="Gramene" id="AUR62017674-RA">
    <property type="protein sequence ID" value="AUR62017674-RA:cds"/>
    <property type="gene ID" value="AUR62017674"/>
</dbReference>
<dbReference type="Gene3D" id="1.10.10.10">
    <property type="entry name" value="Winged helix-like DNA-binding domain superfamily/Winged helix DNA-binding domain"/>
    <property type="match status" value="1"/>
</dbReference>
<evidence type="ECO:0000256" key="2">
    <source>
        <dbReference type="ARBA" id="ARBA00022679"/>
    </source>
</evidence>
<dbReference type="OMA" id="MAHASRE"/>
<dbReference type="GO" id="GO:0032259">
    <property type="term" value="P:methylation"/>
    <property type="evidence" value="ECO:0007669"/>
    <property type="project" value="UniProtKB-KW"/>
</dbReference>
<dbReference type="Proteomes" id="UP000596660">
    <property type="component" value="Unplaced"/>
</dbReference>
<evidence type="ECO:0000256" key="4">
    <source>
        <dbReference type="PIRSR" id="PIRSR005739-1"/>
    </source>
</evidence>
<keyword evidence="3" id="KW-0949">S-adenosyl-L-methionine</keyword>
<reference evidence="7" key="2">
    <citation type="submission" date="2021-03" db="UniProtKB">
        <authorList>
            <consortium name="EnsemblPlants"/>
        </authorList>
    </citation>
    <scope>IDENTIFICATION</scope>
</reference>
<dbReference type="SUPFAM" id="SSF53335">
    <property type="entry name" value="S-adenosyl-L-methionine-dependent methyltransferases"/>
    <property type="match status" value="1"/>
</dbReference>
<feature type="domain" description="O-methyltransferase C-terminal" evidence="5">
    <location>
        <begin position="141"/>
        <end position="347"/>
    </location>
</feature>
<evidence type="ECO:0000259" key="5">
    <source>
        <dbReference type="Pfam" id="PF00891"/>
    </source>
</evidence>
<name>A0A803LRU5_CHEQI</name>
<evidence type="ECO:0000259" key="6">
    <source>
        <dbReference type="Pfam" id="PF08100"/>
    </source>
</evidence>
<dbReference type="GO" id="GO:0008757">
    <property type="term" value="F:S-adenosylmethionine-dependent methyltransferase activity"/>
    <property type="evidence" value="ECO:0007669"/>
    <property type="project" value="UniProtKB-ARBA"/>
</dbReference>
<dbReference type="InterPro" id="IPR001077">
    <property type="entry name" value="COMT_C"/>
</dbReference>
<keyword evidence="1" id="KW-0489">Methyltransferase</keyword>
<dbReference type="PIRSF" id="PIRSF005739">
    <property type="entry name" value="O-mtase"/>
    <property type="match status" value="1"/>
</dbReference>
<dbReference type="PANTHER" id="PTHR11746">
    <property type="entry name" value="O-METHYLTRANSFERASE"/>
    <property type="match status" value="1"/>
</dbReference>
<dbReference type="InterPro" id="IPR016461">
    <property type="entry name" value="COMT-like"/>
</dbReference>
<dbReference type="KEGG" id="cqi:110702059"/>
<sequence length="367" mass="40927">MEPNNCSNKQTKELLDAVGFIWNHSLSFLNSMALKCAIQLGISDAIKKHGKPMTLDDLTTSLSIPLNKASSLHQMMRLLVHNNFYTSQILSTTGEQVYDLTLNSELLLKDHPLTHAPLALIGITPQLTEPSHNFASWFQSHDQSCESSFHVAQGMHLYKGMPSDAKLNDLFNLAMASDSRLISSLLLVNDEFKRLVHGIESIVDVGGGTGTMVKAIAEAFPEMNCILFDQPHVVNNLEQPNETRNLSYVAGDMFKAIPQANVVLLKWILHNWSDENCIKILEKCKEAIPSREKGGKLLTIDMVVGIPTDDENHTKSQFLADIQMSYLFGGKERTEQQWKILFDKAGFCDYVILPILGSRSVIEVFPA</sequence>
<dbReference type="AlphaFoldDB" id="A0A803LRU5"/>
<dbReference type="RefSeq" id="XP_021735393.1">
    <property type="nucleotide sequence ID" value="XM_021879701.1"/>
</dbReference>
<accession>A0A803LRU5</accession>
<keyword evidence="2" id="KW-0808">Transferase</keyword>
<dbReference type="Pfam" id="PF08100">
    <property type="entry name" value="Dimerisation"/>
    <property type="match status" value="1"/>
</dbReference>
<feature type="domain" description="O-methyltransferase dimerisation" evidence="6">
    <location>
        <begin position="22"/>
        <end position="110"/>
    </location>
</feature>
<dbReference type="GO" id="GO:0046983">
    <property type="term" value="F:protein dimerization activity"/>
    <property type="evidence" value="ECO:0007669"/>
    <property type="project" value="InterPro"/>
</dbReference>
<keyword evidence="8" id="KW-1185">Reference proteome</keyword>
<dbReference type="Gene3D" id="3.40.50.150">
    <property type="entry name" value="Vaccinia Virus protein VP39"/>
    <property type="match status" value="1"/>
</dbReference>
<reference evidence="7" key="1">
    <citation type="journal article" date="2017" name="Nature">
        <title>The genome of Chenopodium quinoa.</title>
        <authorList>
            <person name="Jarvis D.E."/>
            <person name="Ho Y.S."/>
            <person name="Lightfoot D.J."/>
            <person name="Schmoeckel S.M."/>
            <person name="Li B."/>
            <person name="Borm T.J.A."/>
            <person name="Ohyanagi H."/>
            <person name="Mineta K."/>
            <person name="Michell C.T."/>
            <person name="Saber N."/>
            <person name="Kharbatia N.M."/>
            <person name="Rupper R.R."/>
            <person name="Sharp A.R."/>
            <person name="Dally N."/>
            <person name="Boughton B.A."/>
            <person name="Woo Y.H."/>
            <person name="Gao G."/>
            <person name="Schijlen E.G.W.M."/>
            <person name="Guo X."/>
            <person name="Momin A.A."/>
            <person name="Negrao S."/>
            <person name="Al-Babili S."/>
            <person name="Gehring C."/>
            <person name="Roessner U."/>
            <person name="Jung C."/>
            <person name="Murphy K."/>
            <person name="Arold S.T."/>
            <person name="Gojobori T."/>
            <person name="van der Linden C.G."/>
            <person name="van Loo E.N."/>
            <person name="Jellen E.N."/>
            <person name="Maughan P.J."/>
            <person name="Tester M."/>
        </authorList>
    </citation>
    <scope>NUCLEOTIDE SEQUENCE [LARGE SCALE GENOMIC DNA]</scope>
    <source>
        <strain evidence="7">cv. PI 614886</strain>
    </source>
</reference>
<dbReference type="GeneID" id="110702059"/>
<dbReference type="GO" id="GO:0008171">
    <property type="term" value="F:O-methyltransferase activity"/>
    <property type="evidence" value="ECO:0007669"/>
    <property type="project" value="InterPro"/>
</dbReference>
<dbReference type="EnsemblPlants" id="AUR62017674-RA">
    <property type="protein sequence ID" value="AUR62017674-RA:cds"/>
    <property type="gene ID" value="AUR62017674"/>
</dbReference>
<dbReference type="SUPFAM" id="SSF46785">
    <property type="entry name" value="Winged helix' DNA-binding domain"/>
    <property type="match status" value="1"/>
</dbReference>
<dbReference type="InterPro" id="IPR036388">
    <property type="entry name" value="WH-like_DNA-bd_sf"/>
</dbReference>
<feature type="active site" description="Proton acceptor" evidence="4">
    <location>
        <position position="270"/>
    </location>
</feature>
<dbReference type="InterPro" id="IPR029063">
    <property type="entry name" value="SAM-dependent_MTases_sf"/>
</dbReference>
<dbReference type="InterPro" id="IPR036390">
    <property type="entry name" value="WH_DNA-bd_sf"/>
</dbReference>
<proteinExistence type="predicted"/>
<dbReference type="OrthoDB" id="2410195at2759"/>
<organism evidence="7 8">
    <name type="scientific">Chenopodium quinoa</name>
    <name type="common">Quinoa</name>
    <dbReference type="NCBI Taxonomy" id="63459"/>
    <lineage>
        <taxon>Eukaryota</taxon>
        <taxon>Viridiplantae</taxon>
        <taxon>Streptophyta</taxon>
        <taxon>Embryophyta</taxon>
        <taxon>Tracheophyta</taxon>
        <taxon>Spermatophyta</taxon>
        <taxon>Magnoliopsida</taxon>
        <taxon>eudicotyledons</taxon>
        <taxon>Gunneridae</taxon>
        <taxon>Pentapetalae</taxon>
        <taxon>Caryophyllales</taxon>
        <taxon>Chenopodiaceae</taxon>
        <taxon>Chenopodioideae</taxon>
        <taxon>Atripliceae</taxon>
        <taxon>Chenopodium</taxon>
    </lineage>
</organism>
<dbReference type="CDD" id="cd02440">
    <property type="entry name" value="AdoMet_MTases"/>
    <property type="match status" value="1"/>
</dbReference>
<evidence type="ECO:0000256" key="3">
    <source>
        <dbReference type="ARBA" id="ARBA00022691"/>
    </source>
</evidence>
<dbReference type="FunFam" id="1.10.10.10:FF:000213">
    <property type="entry name" value="Coniferyl alcohol 9-O-methyltransferase"/>
    <property type="match status" value="1"/>
</dbReference>
<protein>
    <submittedName>
        <fullName evidence="7">Uncharacterized protein</fullName>
    </submittedName>
</protein>
<dbReference type="Pfam" id="PF00891">
    <property type="entry name" value="Methyltransf_2"/>
    <property type="match status" value="1"/>
</dbReference>
<dbReference type="PROSITE" id="PS51683">
    <property type="entry name" value="SAM_OMT_II"/>
    <property type="match status" value="1"/>
</dbReference>
<gene>
    <name evidence="7" type="primary">LOC110702059</name>
</gene>
<dbReference type="FunFam" id="3.40.50.150:FF:000057">
    <property type="entry name" value="O-methyltransferase ZRP4"/>
    <property type="match status" value="1"/>
</dbReference>
<evidence type="ECO:0000313" key="7">
    <source>
        <dbReference type="EnsemblPlants" id="AUR62017674-RA:cds"/>
    </source>
</evidence>